<dbReference type="Proteomes" id="UP001066276">
    <property type="component" value="Chromosome 11"/>
</dbReference>
<keyword evidence="3" id="KW-1185">Reference proteome</keyword>
<dbReference type="InterPro" id="IPR001584">
    <property type="entry name" value="Integrase_cat-core"/>
</dbReference>
<dbReference type="AlphaFoldDB" id="A0AAV7LVR9"/>
<dbReference type="PANTHER" id="PTHR37984:SF15">
    <property type="entry name" value="INTEGRASE CATALYTIC DOMAIN-CONTAINING PROTEIN"/>
    <property type="match status" value="1"/>
</dbReference>
<dbReference type="InterPro" id="IPR036397">
    <property type="entry name" value="RNaseH_sf"/>
</dbReference>
<dbReference type="PANTHER" id="PTHR37984">
    <property type="entry name" value="PROTEIN CBG26694"/>
    <property type="match status" value="1"/>
</dbReference>
<protein>
    <recommendedName>
        <fullName evidence="1">Integrase catalytic domain-containing protein</fullName>
    </recommendedName>
</protein>
<dbReference type="SUPFAM" id="SSF53098">
    <property type="entry name" value="Ribonuclease H-like"/>
    <property type="match status" value="1"/>
</dbReference>
<feature type="domain" description="Integrase catalytic" evidence="1">
    <location>
        <begin position="1"/>
        <end position="104"/>
    </location>
</feature>
<dbReference type="EMBL" id="JANPWB010000015">
    <property type="protein sequence ID" value="KAJ1092923.1"/>
    <property type="molecule type" value="Genomic_DNA"/>
</dbReference>
<evidence type="ECO:0000313" key="3">
    <source>
        <dbReference type="Proteomes" id="UP001066276"/>
    </source>
</evidence>
<feature type="non-terminal residue" evidence="2">
    <location>
        <position position="104"/>
    </location>
</feature>
<proteinExistence type="predicted"/>
<reference evidence="2" key="1">
    <citation type="journal article" date="2022" name="bioRxiv">
        <title>Sequencing and chromosome-scale assembly of the giantPleurodeles waltlgenome.</title>
        <authorList>
            <person name="Brown T."/>
            <person name="Elewa A."/>
            <person name="Iarovenko S."/>
            <person name="Subramanian E."/>
            <person name="Araus A.J."/>
            <person name="Petzold A."/>
            <person name="Susuki M."/>
            <person name="Suzuki K.-i.T."/>
            <person name="Hayashi T."/>
            <person name="Toyoda A."/>
            <person name="Oliveira C."/>
            <person name="Osipova E."/>
            <person name="Leigh N.D."/>
            <person name="Simon A."/>
            <person name="Yun M.H."/>
        </authorList>
    </citation>
    <scope>NUCLEOTIDE SEQUENCE</scope>
    <source>
        <strain evidence="2">20211129_DDA</strain>
        <tissue evidence="2">Liver</tissue>
    </source>
</reference>
<dbReference type="InterPro" id="IPR050951">
    <property type="entry name" value="Retrovirus_Pol_polyprotein"/>
</dbReference>
<dbReference type="Pfam" id="PF00665">
    <property type="entry name" value="rve"/>
    <property type="match status" value="1"/>
</dbReference>
<dbReference type="GO" id="GO:0015074">
    <property type="term" value="P:DNA integration"/>
    <property type="evidence" value="ECO:0007669"/>
    <property type="project" value="InterPro"/>
</dbReference>
<evidence type="ECO:0000313" key="2">
    <source>
        <dbReference type="EMBL" id="KAJ1092923.1"/>
    </source>
</evidence>
<accession>A0AAV7LVR9</accession>
<dbReference type="PROSITE" id="PS50994">
    <property type="entry name" value="INTEGRASE"/>
    <property type="match status" value="1"/>
</dbReference>
<evidence type="ECO:0000259" key="1">
    <source>
        <dbReference type="PROSITE" id="PS50994"/>
    </source>
</evidence>
<gene>
    <name evidence="2" type="ORF">NDU88_006033</name>
</gene>
<name>A0AAV7LVR9_PLEWA</name>
<comment type="caution">
    <text evidence="2">The sequence shown here is derived from an EMBL/GenBank/DDBJ whole genome shotgun (WGS) entry which is preliminary data.</text>
</comment>
<dbReference type="InterPro" id="IPR012337">
    <property type="entry name" value="RNaseH-like_sf"/>
</dbReference>
<organism evidence="2 3">
    <name type="scientific">Pleurodeles waltl</name>
    <name type="common">Iberian ribbed newt</name>
    <dbReference type="NCBI Taxonomy" id="8319"/>
    <lineage>
        <taxon>Eukaryota</taxon>
        <taxon>Metazoa</taxon>
        <taxon>Chordata</taxon>
        <taxon>Craniata</taxon>
        <taxon>Vertebrata</taxon>
        <taxon>Euteleostomi</taxon>
        <taxon>Amphibia</taxon>
        <taxon>Batrachia</taxon>
        <taxon>Caudata</taxon>
        <taxon>Salamandroidea</taxon>
        <taxon>Salamandridae</taxon>
        <taxon>Pleurodelinae</taxon>
        <taxon>Pleurodeles</taxon>
    </lineage>
</organism>
<dbReference type="GO" id="GO:0003676">
    <property type="term" value="F:nucleic acid binding"/>
    <property type="evidence" value="ECO:0007669"/>
    <property type="project" value="InterPro"/>
</dbReference>
<sequence length="104" mass="11941">MDMLSRWPEILITSDITSQSITNFLSGVFSREGYPKCIITDNGVQFTSKHMYEFLASRGILHKKSALYHPETNGMVERFNRTLKETIQVARLTGRSWIEAVKSK</sequence>
<dbReference type="Gene3D" id="3.30.420.10">
    <property type="entry name" value="Ribonuclease H-like superfamily/Ribonuclease H"/>
    <property type="match status" value="1"/>
</dbReference>